<dbReference type="NCBIfam" id="NF038324">
    <property type="entry name" value="DrmB_fam"/>
    <property type="match status" value="1"/>
</dbReference>
<dbReference type="InterPro" id="IPR018973">
    <property type="entry name" value="MZB"/>
</dbReference>
<evidence type="ECO:0000259" key="1">
    <source>
        <dbReference type="Pfam" id="PF09369"/>
    </source>
</evidence>
<feature type="domain" description="MrfA-like Zn-binding" evidence="1">
    <location>
        <begin position="473"/>
        <end position="572"/>
    </location>
</feature>
<gene>
    <name evidence="2" type="ORF">GCM10011517_26510</name>
</gene>
<dbReference type="EMBL" id="BMKN01000002">
    <property type="protein sequence ID" value="GGE57417.1"/>
    <property type="molecule type" value="Genomic_DNA"/>
</dbReference>
<dbReference type="RefSeq" id="WP_229666189.1">
    <property type="nucleotide sequence ID" value="NZ_BMKN01000002.1"/>
</dbReference>
<evidence type="ECO:0000313" key="2">
    <source>
        <dbReference type="EMBL" id="GGE57417.1"/>
    </source>
</evidence>
<dbReference type="Proteomes" id="UP000606730">
    <property type="component" value="Unassembled WGS sequence"/>
</dbReference>
<protein>
    <recommendedName>
        <fullName evidence="1">MrfA-like Zn-binding domain-containing protein</fullName>
    </recommendedName>
</protein>
<accession>A0A917AJF0</accession>
<dbReference type="AlphaFoldDB" id="A0A917AJF0"/>
<reference evidence="2" key="2">
    <citation type="submission" date="2020-09" db="EMBL/GenBank/DDBJ databases">
        <authorList>
            <person name="Sun Q."/>
            <person name="Zhou Y."/>
        </authorList>
    </citation>
    <scope>NUCLEOTIDE SEQUENCE</scope>
    <source>
        <strain evidence="2">CGMCC 1.16012</strain>
    </source>
</reference>
<name>A0A917AJF0_9RHOB</name>
<organism evidence="2 3">
    <name type="scientific">Actibacterium pelagium</name>
    <dbReference type="NCBI Taxonomy" id="2029103"/>
    <lineage>
        <taxon>Bacteria</taxon>
        <taxon>Pseudomonadati</taxon>
        <taxon>Pseudomonadota</taxon>
        <taxon>Alphaproteobacteria</taxon>
        <taxon>Rhodobacterales</taxon>
        <taxon>Roseobacteraceae</taxon>
        <taxon>Actibacterium</taxon>
    </lineage>
</organism>
<proteinExistence type="predicted"/>
<keyword evidence="3" id="KW-1185">Reference proteome</keyword>
<sequence length="617" mass="67797">MSTKSLRRAQLVSPFGVGALCEIDGQSFFVKGTHRWPKGKNLKEVKLQSLTGKLHGVSRLMRPEYAVSVTRFPRWHFCPGCRGMVQWTSQDDRHDDDKPLPVPRCKNTSCKNRALVPMRFVAVCDNGHVDEIDWYYWAHRGAQQARTGSCSRAEAKLTFKVTGRSGGDFKSMHVACSCGAKNSLEGISERPLLQGCKGYQPGEGNSGCTGEDGRPSKMWMEPRGSSALHYPSVISALDIAQASMGSALATKLAHDTVFENWVNLATRQVKSGQLAIEQLESFYKANLQDIADEHDAELDDIWAIFLERVAPGDDDTTASGGLIQEFDQRDVMADEFPVLGSMRGFQGANLTTVAHTPPSHFALDSLLERVVQVERLREVRVFRGFQRRDVGSENSLIPPDLGTGAADWLPAIEVSGEGIFLQFKNEAIASWLDDNGPSIDEFTASQLRAAEEADLPRRMGFNANPAFIMLHTFAHMLINQLSFDCGYSSTSLRERVYCGPESNLYCGILIYTADSDSEGSMGGLVEMGGPERIAEVIYRSVAKSEWCSGDPVCRELESQGIGNMNRAACHACSLVAETSCTYSNILLNRVLVSGRGSKNGRGVAEPFGFFHKVIEGH</sequence>
<dbReference type="Pfam" id="PF09369">
    <property type="entry name" value="MZB"/>
    <property type="match status" value="1"/>
</dbReference>
<dbReference type="InterPro" id="IPR047721">
    <property type="entry name" value="DrmB"/>
</dbReference>
<comment type="caution">
    <text evidence="2">The sequence shown here is derived from an EMBL/GenBank/DDBJ whole genome shotgun (WGS) entry which is preliminary data.</text>
</comment>
<evidence type="ECO:0000313" key="3">
    <source>
        <dbReference type="Proteomes" id="UP000606730"/>
    </source>
</evidence>
<reference evidence="2" key="1">
    <citation type="journal article" date="2014" name="Int. J. Syst. Evol. Microbiol.">
        <title>Complete genome sequence of Corynebacterium casei LMG S-19264T (=DSM 44701T), isolated from a smear-ripened cheese.</title>
        <authorList>
            <consortium name="US DOE Joint Genome Institute (JGI-PGF)"/>
            <person name="Walter F."/>
            <person name="Albersmeier A."/>
            <person name="Kalinowski J."/>
            <person name="Ruckert C."/>
        </authorList>
    </citation>
    <scope>NUCLEOTIDE SEQUENCE</scope>
    <source>
        <strain evidence="2">CGMCC 1.16012</strain>
    </source>
</reference>